<organism evidence="2 3">
    <name type="scientific">Mytilus galloprovincialis</name>
    <name type="common">Mediterranean mussel</name>
    <dbReference type="NCBI Taxonomy" id="29158"/>
    <lineage>
        <taxon>Eukaryota</taxon>
        <taxon>Metazoa</taxon>
        <taxon>Spiralia</taxon>
        <taxon>Lophotrochozoa</taxon>
        <taxon>Mollusca</taxon>
        <taxon>Bivalvia</taxon>
        <taxon>Autobranchia</taxon>
        <taxon>Pteriomorphia</taxon>
        <taxon>Mytilida</taxon>
        <taxon>Mytiloidea</taxon>
        <taxon>Mytilidae</taxon>
        <taxon>Mytilinae</taxon>
        <taxon>Mytilus</taxon>
    </lineage>
</organism>
<dbReference type="EMBL" id="UYJE01009610">
    <property type="protein sequence ID" value="VDI74787.1"/>
    <property type="molecule type" value="Genomic_DNA"/>
</dbReference>
<reference evidence="2" key="1">
    <citation type="submission" date="2018-11" db="EMBL/GenBank/DDBJ databases">
        <authorList>
            <person name="Alioto T."/>
            <person name="Alioto T."/>
        </authorList>
    </citation>
    <scope>NUCLEOTIDE SEQUENCE</scope>
</reference>
<gene>
    <name evidence="2" type="ORF">MGAL_10B054738</name>
</gene>
<dbReference type="Proteomes" id="UP000596742">
    <property type="component" value="Unassembled WGS sequence"/>
</dbReference>
<keyword evidence="1" id="KW-0472">Membrane</keyword>
<accession>A0A8B6H7G2</accession>
<sequence>MAGYGSFCGSFFCFGMFIFQIINAGVGYNCKCPFEEGVPKILQICGAFGAVLFGSVFIAYACCANSECLGIFFKGLVGINILVYVICLFAGAATTFNNFSRWSLENQANCDCFNYTSGMVITNCVFLILATIVICSTKNSS</sequence>
<feature type="transmembrane region" description="Helical" evidence="1">
    <location>
        <begin position="113"/>
        <end position="135"/>
    </location>
</feature>
<feature type="transmembrane region" description="Helical" evidence="1">
    <location>
        <begin position="75"/>
        <end position="93"/>
    </location>
</feature>
<dbReference type="AlphaFoldDB" id="A0A8B6H7G2"/>
<evidence type="ECO:0000256" key="1">
    <source>
        <dbReference type="SAM" id="Phobius"/>
    </source>
</evidence>
<feature type="transmembrane region" description="Helical" evidence="1">
    <location>
        <begin position="7"/>
        <end position="29"/>
    </location>
</feature>
<comment type="caution">
    <text evidence="2">The sequence shown here is derived from an EMBL/GenBank/DDBJ whole genome shotgun (WGS) entry which is preliminary data.</text>
</comment>
<evidence type="ECO:0000313" key="2">
    <source>
        <dbReference type="EMBL" id="VDI74787.1"/>
    </source>
</evidence>
<keyword evidence="3" id="KW-1185">Reference proteome</keyword>
<keyword evidence="1" id="KW-0812">Transmembrane</keyword>
<feature type="transmembrane region" description="Helical" evidence="1">
    <location>
        <begin position="41"/>
        <end position="63"/>
    </location>
</feature>
<name>A0A8B6H7G2_MYTGA</name>
<proteinExistence type="predicted"/>
<evidence type="ECO:0000313" key="3">
    <source>
        <dbReference type="Proteomes" id="UP000596742"/>
    </source>
</evidence>
<keyword evidence="1" id="KW-1133">Transmembrane helix</keyword>
<protein>
    <submittedName>
        <fullName evidence="2">Uncharacterized protein</fullName>
    </submittedName>
</protein>